<organism evidence="3 4">
    <name type="scientific">Dimargaris verticillata</name>
    <dbReference type="NCBI Taxonomy" id="2761393"/>
    <lineage>
        <taxon>Eukaryota</taxon>
        <taxon>Fungi</taxon>
        <taxon>Fungi incertae sedis</taxon>
        <taxon>Zoopagomycota</taxon>
        <taxon>Kickxellomycotina</taxon>
        <taxon>Dimargaritomycetes</taxon>
        <taxon>Dimargaritales</taxon>
        <taxon>Dimargaritaceae</taxon>
        <taxon>Dimargaris</taxon>
    </lineage>
</organism>
<dbReference type="EMBL" id="JANBQB010000058">
    <property type="protein sequence ID" value="KAJ1983366.1"/>
    <property type="molecule type" value="Genomic_DNA"/>
</dbReference>
<keyword evidence="2" id="KW-0472">Membrane</keyword>
<protein>
    <submittedName>
        <fullName evidence="3">Uncharacterized protein</fullName>
    </submittedName>
</protein>
<evidence type="ECO:0000313" key="4">
    <source>
        <dbReference type="Proteomes" id="UP001151582"/>
    </source>
</evidence>
<feature type="compositionally biased region" description="Polar residues" evidence="1">
    <location>
        <begin position="850"/>
        <end position="863"/>
    </location>
</feature>
<feature type="compositionally biased region" description="Polar residues" evidence="1">
    <location>
        <begin position="362"/>
        <end position="372"/>
    </location>
</feature>
<feature type="compositionally biased region" description="Polar residues" evidence="1">
    <location>
        <begin position="726"/>
        <end position="742"/>
    </location>
</feature>
<feature type="compositionally biased region" description="Polar residues" evidence="1">
    <location>
        <begin position="804"/>
        <end position="824"/>
    </location>
</feature>
<comment type="caution">
    <text evidence="3">The sequence shown here is derived from an EMBL/GenBank/DDBJ whole genome shotgun (WGS) entry which is preliminary data.</text>
</comment>
<reference evidence="3" key="1">
    <citation type="submission" date="2022-07" db="EMBL/GenBank/DDBJ databases">
        <title>Phylogenomic reconstructions and comparative analyses of Kickxellomycotina fungi.</title>
        <authorList>
            <person name="Reynolds N.K."/>
            <person name="Stajich J.E."/>
            <person name="Barry K."/>
            <person name="Grigoriev I.V."/>
            <person name="Crous P."/>
            <person name="Smith M.E."/>
        </authorList>
    </citation>
    <scope>NUCLEOTIDE SEQUENCE</scope>
    <source>
        <strain evidence="3">RSA 567</strain>
    </source>
</reference>
<accession>A0A9W8BA47</accession>
<feature type="region of interest" description="Disordered" evidence="1">
    <location>
        <begin position="362"/>
        <end position="440"/>
    </location>
</feature>
<feature type="region of interest" description="Disordered" evidence="1">
    <location>
        <begin position="943"/>
        <end position="964"/>
    </location>
</feature>
<dbReference type="OrthoDB" id="5600386at2759"/>
<feature type="compositionally biased region" description="Polar residues" evidence="1">
    <location>
        <begin position="119"/>
        <end position="131"/>
    </location>
</feature>
<feature type="region of interest" description="Disordered" evidence="1">
    <location>
        <begin position="613"/>
        <end position="639"/>
    </location>
</feature>
<feature type="region of interest" description="Disordered" evidence="1">
    <location>
        <begin position="804"/>
        <end position="886"/>
    </location>
</feature>
<feature type="compositionally biased region" description="Pro residues" evidence="1">
    <location>
        <begin position="871"/>
        <end position="883"/>
    </location>
</feature>
<feature type="compositionally biased region" description="Pro residues" evidence="1">
    <location>
        <begin position="223"/>
        <end position="234"/>
    </location>
</feature>
<dbReference type="AlphaFoldDB" id="A0A9W8BA47"/>
<feature type="compositionally biased region" description="Polar residues" evidence="1">
    <location>
        <begin position="405"/>
        <end position="430"/>
    </location>
</feature>
<evidence type="ECO:0000313" key="3">
    <source>
        <dbReference type="EMBL" id="KAJ1983366.1"/>
    </source>
</evidence>
<feature type="compositionally biased region" description="Pro residues" evidence="1">
    <location>
        <begin position="389"/>
        <end position="398"/>
    </location>
</feature>
<feature type="compositionally biased region" description="Pro residues" evidence="1">
    <location>
        <begin position="256"/>
        <end position="266"/>
    </location>
</feature>
<feature type="region of interest" description="Disordered" evidence="1">
    <location>
        <begin position="1"/>
        <end position="137"/>
    </location>
</feature>
<name>A0A9W8BA47_9FUNG</name>
<keyword evidence="4" id="KW-1185">Reference proteome</keyword>
<gene>
    <name evidence="3" type="ORF">H4R34_001316</name>
</gene>
<evidence type="ECO:0000256" key="1">
    <source>
        <dbReference type="SAM" id="MobiDB-lite"/>
    </source>
</evidence>
<feature type="compositionally biased region" description="Polar residues" evidence="1">
    <location>
        <begin position="614"/>
        <end position="624"/>
    </location>
</feature>
<keyword evidence="2" id="KW-0812">Transmembrane</keyword>
<sequence>MAHNPYAGGPQWPADSSPRQPRHPIPISDPYRPTSPAAWSSDSDDEASASNSSHEGLDHLSDLGADDMPVEPGMVTSSRTKHGNTLNSPAPPLPPRPFDSSIAAEKDQTALNDSEPLSPATTTRGRPNSDSMRAAGVPSVTEIGELHRQSYAVTETELKDPDTMSLHDSVIGDVEFSFNSTDSAPNLLSILTGPNETSTENCPQSPPQPTTLAIEINSFTRPQRPPWDSIPPKPTINTAQPPATSPHYLSLLSPIYQPPQQSPPPSTATRDRIESQPTYFPGNVGTFLSGLRRHQSTRTPLSQPQVRARAHSQMPPITIPVGRQTGPPHRRSLDPKSVSARPASYFPNNLFNRIAAPPRPNIAQQRATSASSHPGVGSGRANQQISIPPHEPQSPETPSPMGMSNDESQLYTPSTMPTTPLDTQPSSPSHPTDPPVYPKRVWNRMRKRITETWVGRPGEDSYTSLHPGSSIDALSALEERIVRARPHHRQSSLPDASEIIGSPTLPRHVFNEMPPTASPVLSRYPPHYPAVPSASVPANQLTFQGQERLRYPSTPERQIQQVYREPVHGFQNASIISDSNISRGTLDYDHSMYQPVPRDASGALLRTRTRVLSDPTTTQPTQPMAGQEHPLRRTSTPLQERDTLVSCTATTSVGHRVPHGTRPFHAIPDVVETTRPNNSEAFALSDAIPYPSFMQNYSVSGGGPQNAMTRSSQAPDHGQRTHARKSSQSIKEWSSYASSQAHCHNHSSSESSYSSTARFQQLKGQSKTLPAQLRNLSTEHASEPRTSLSTYPTPLVHRRSVNAHTVSTLSGGGYQSSSRRTPSSMRARPDGTDIYSETLTKGHRRPLNPPSTLTGIATLSSLPGPNVPESQPAPPLQPPPPAAQPTKRTLAMLKDLLMWPAHPQSRVEQTPGPLPAATNAPGMDVPHPAHTAVSIYESRPTPQCMSSGPPLASNNTTPGEVNANPQRSHSRYWCCGPNIRIVHRQRAEWRTLAKALDKIFPPGIHEPLYKICFILGFICPPLWWLATWCIPPPRDQIRITRENLRVRRLRQWNKRMAQLSLIIIPIVVFILLIRFKDYSNSPIPLPPYYEPPAS</sequence>
<keyword evidence="2" id="KW-1133">Transmembrane helix</keyword>
<feature type="region of interest" description="Disordered" evidence="1">
    <location>
        <begin position="222"/>
        <end position="341"/>
    </location>
</feature>
<feature type="compositionally biased region" description="Polar residues" evidence="1">
    <location>
        <begin position="756"/>
        <end position="770"/>
    </location>
</feature>
<dbReference type="Proteomes" id="UP001151582">
    <property type="component" value="Unassembled WGS sequence"/>
</dbReference>
<proteinExistence type="predicted"/>
<feature type="transmembrane region" description="Helical" evidence="2">
    <location>
        <begin position="1008"/>
        <end position="1031"/>
    </location>
</feature>
<feature type="compositionally biased region" description="Polar residues" evidence="1">
    <location>
        <begin position="75"/>
        <end position="88"/>
    </location>
</feature>
<evidence type="ECO:0000256" key="2">
    <source>
        <dbReference type="SAM" id="Phobius"/>
    </source>
</evidence>
<feature type="region of interest" description="Disordered" evidence="1">
    <location>
        <begin position="699"/>
        <end position="770"/>
    </location>
</feature>
<feature type="transmembrane region" description="Helical" evidence="2">
    <location>
        <begin position="1056"/>
        <end position="1075"/>
    </location>
</feature>